<dbReference type="RefSeq" id="WP_157739792.1">
    <property type="nucleotide sequence ID" value="NZ_LT594324.1"/>
</dbReference>
<feature type="transmembrane region" description="Helical" evidence="1">
    <location>
        <begin position="72"/>
        <end position="92"/>
    </location>
</feature>
<name>A0A1A8Z013_9ACTN</name>
<keyword evidence="3" id="KW-1185">Reference proteome</keyword>
<feature type="transmembrane region" description="Helical" evidence="1">
    <location>
        <begin position="20"/>
        <end position="43"/>
    </location>
</feature>
<dbReference type="AlphaFoldDB" id="A0A1A8Z013"/>
<dbReference type="Proteomes" id="UP000198765">
    <property type="component" value="Chromosome I"/>
</dbReference>
<dbReference type="OrthoDB" id="3368958at2"/>
<keyword evidence="1" id="KW-0472">Membrane</keyword>
<feature type="transmembrane region" description="Helical" evidence="1">
    <location>
        <begin position="178"/>
        <end position="198"/>
    </location>
</feature>
<proteinExistence type="predicted"/>
<evidence type="ECO:0000256" key="1">
    <source>
        <dbReference type="SAM" id="Phobius"/>
    </source>
</evidence>
<feature type="transmembrane region" description="Helical" evidence="1">
    <location>
        <begin position="99"/>
        <end position="117"/>
    </location>
</feature>
<dbReference type="PATRIC" id="fig|299146.4.peg.36"/>
<reference evidence="2 3" key="1">
    <citation type="submission" date="2016-06" db="EMBL/GenBank/DDBJ databases">
        <authorList>
            <person name="Kjaerup R.B."/>
            <person name="Dalgaard T.S."/>
            <person name="Juul-Madsen H.R."/>
        </authorList>
    </citation>
    <scope>NUCLEOTIDE SEQUENCE [LARGE SCALE GENOMIC DNA]</scope>
    <source>
        <strain evidence="2 3">DSM 45248</strain>
    </source>
</reference>
<dbReference type="EMBL" id="LT594324">
    <property type="protein sequence ID" value="SBT37114.1"/>
    <property type="molecule type" value="Genomic_DNA"/>
</dbReference>
<sequence>MTATLDREATLAQTDAPRRVGTALTMVLAPWGFVVANACYAWATRNGGSDQTGADSLALAAAHPGPLRASTIAAMLGCLLIIPATLGAIGFTRQRANRLGLIGGSLMIGGYVAYFGVAMKGLVDLAMAQRGGPTGDYAAVLDAASESAIPFLLLFVIGNILGTLLLGIALLRARTAPTLAAVAICCWPVLHVTGLIAGTEWFEVTGATLQAVGFAVLALRLARTS</sequence>
<gene>
    <name evidence="2" type="ORF">GA0070621_0036</name>
</gene>
<organism evidence="2 3">
    <name type="scientific">Micromonospora narathiwatensis</name>
    <dbReference type="NCBI Taxonomy" id="299146"/>
    <lineage>
        <taxon>Bacteria</taxon>
        <taxon>Bacillati</taxon>
        <taxon>Actinomycetota</taxon>
        <taxon>Actinomycetes</taxon>
        <taxon>Micromonosporales</taxon>
        <taxon>Micromonosporaceae</taxon>
        <taxon>Micromonospora</taxon>
    </lineage>
</organism>
<feature type="transmembrane region" description="Helical" evidence="1">
    <location>
        <begin position="204"/>
        <end position="222"/>
    </location>
</feature>
<feature type="transmembrane region" description="Helical" evidence="1">
    <location>
        <begin position="148"/>
        <end position="171"/>
    </location>
</feature>
<accession>A0A1A8Z013</accession>
<evidence type="ECO:0000313" key="2">
    <source>
        <dbReference type="EMBL" id="SBT37114.1"/>
    </source>
</evidence>
<keyword evidence="1" id="KW-0812">Transmembrane</keyword>
<evidence type="ECO:0000313" key="3">
    <source>
        <dbReference type="Proteomes" id="UP000198765"/>
    </source>
</evidence>
<keyword evidence="1" id="KW-1133">Transmembrane helix</keyword>
<protein>
    <submittedName>
        <fullName evidence="2">Uncharacterized protein</fullName>
    </submittedName>
</protein>